<proteinExistence type="predicted"/>
<evidence type="ECO:0000313" key="1">
    <source>
        <dbReference type="EMBL" id="MDW2796499.1"/>
    </source>
</evidence>
<protein>
    <submittedName>
        <fullName evidence="1">Radical SAM protein</fullName>
    </submittedName>
</protein>
<sequence>KKKSMAIRLGVQHINIAAINPAGKEFKNFHQVTPHYFEIMDEVKKAVDFVVEKNITCTLEGFPYCGLGEYE</sequence>
<feature type="non-terminal residue" evidence="1">
    <location>
        <position position="1"/>
    </location>
</feature>
<reference evidence="1 2" key="1">
    <citation type="submission" date="2023-10" db="EMBL/GenBank/DDBJ databases">
        <title>A novel Glycoside Hydrolase 43-Like Enzyme from Clostrdium boliviensis is an Endo-xylanase, and a Candidate for Xylooligosaccharides Production from Different Xylan Substrates.</title>
        <authorList>
            <person name="Alvarez M.T."/>
            <person name="Rocabado-Villegas L.R."/>
            <person name="Salas-Veizaga D.M."/>
            <person name="Linares-Pasten J.A."/>
            <person name="Gudmundsdottir E.E."/>
            <person name="Hreggvidsson G.O."/>
            <person name="Adlercreutz P."/>
            <person name="Nordberg Karlsson E."/>
        </authorList>
    </citation>
    <scope>NUCLEOTIDE SEQUENCE [LARGE SCALE GENOMIC DNA]</scope>
    <source>
        <strain evidence="1 2">E-1</strain>
    </source>
</reference>
<dbReference type="EMBL" id="JAWONS010000061">
    <property type="protein sequence ID" value="MDW2796499.1"/>
    <property type="molecule type" value="Genomic_DNA"/>
</dbReference>
<accession>A0ABU4GFT6</accession>
<evidence type="ECO:0000313" key="2">
    <source>
        <dbReference type="Proteomes" id="UP001276854"/>
    </source>
</evidence>
<feature type="non-terminal residue" evidence="1">
    <location>
        <position position="71"/>
    </location>
</feature>
<gene>
    <name evidence="1" type="ORF">RZO55_02745</name>
</gene>
<comment type="caution">
    <text evidence="1">The sequence shown here is derived from an EMBL/GenBank/DDBJ whole genome shotgun (WGS) entry which is preliminary data.</text>
</comment>
<name>A0ABU4GFT6_9CLOT</name>
<dbReference type="Proteomes" id="UP001276854">
    <property type="component" value="Unassembled WGS sequence"/>
</dbReference>
<keyword evidence="2" id="KW-1185">Reference proteome</keyword>
<organism evidence="1 2">
    <name type="scientific">Clostridium boliviensis</name>
    <dbReference type="NCBI Taxonomy" id="318465"/>
    <lineage>
        <taxon>Bacteria</taxon>
        <taxon>Bacillati</taxon>
        <taxon>Bacillota</taxon>
        <taxon>Clostridia</taxon>
        <taxon>Eubacteriales</taxon>
        <taxon>Clostridiaceae</taxon>
        <taxon>Clostridium</taxon>
    </lineage>
</organism>